<evidence type="ECO:0000313" key="3">
    <source>
        <dbReference type="Proteomes" id="UP000233551"/>
    </source>
</evidence>
<feature type="region of interest" description="Disordered" evidence="1">
    <location>
        <begin position="79"/>
        <end position="164"/>
    </location>
</feature>
<protein>
    <submittedName>
        <fullName evidence="2">Uncharacterized protein</fullName>
    </submittedName>
</protein>
<proteinExistence type="predicted"/>
<evidence type="ECO:0000313" key="2">
    <source>
        <dbReference type="EMBL" id="PKI63396.1"/>
    </source>
</evidence>
<sequence>MEGGDTIAGRRRRRGQEAATGGEKEVRTVISSTTKRETGYTAIESAIVQSTATTRSKPTAPFSIVGSPEKDKAWVIGEKRTKNHRHGLQDEEEGEGPLQPSRYPLHRPRHKTMERRQRFVVENRPVSKSHDRKPTRLHEAETEIDHAKIQDLSHIGDGIHHREP</sequence>
<accession>A0A2I0K6R7</accession>
<name>A0A2I0K6R7_PUNGR</name>
<evidence type="ECO:0000256" key="1">
    <source>
        <dbReference type="SAM" id="MobiDB-lite"/>
    </source>
</evidence>
<dbReference type="AlphaFoldDB" id="A0A2I0K6R7"/>
<dbReference type="EMBL" id="PGOL01000889">
    <property type="protein sequence ID" value="PKI63396.1"/>
    <property type="molecule type" value="Genomic_DNA"/>
</dbReference>
<feature type="region of interest" description="Disordered" evidence="1">
    <location>
        <begin position="1"/>
        <end position="33"/>
    </location>
</feature>
<comment type="caution">
    <text evidence="2">The sequence shown here is derived from an EMBL/GenBank/DDBJ whole genome shotgun (WGS) entry which is preliminary data.</text>
</comment>
<feature type="compositionally biased region" description="Basic and acidic residues" evidence="1">
    <location>
        <begin position="128"/>
        <end position="151"/>
    </location>
</feature>
<organism evidence="2 3">
    <name type="scientific">Punica granatum</name>
    <name type="common">Pomegranate</name>
    <dbReference type="NCBI Taxonomy" id="22663"/>
    <lineage>
        <taxon>Eukaryota</taxon>
        <taxon>Viridiplantae</taxon>
        <taxon>Streptophyta</taxon>
        <taxon>Embryophyta</taxon>
        <taxon>Tracheophyta</taxon>
        <taxon>Spermatophyta</taxon>
        <taxon>Magnoliopsida</taxon>
        <taxon>eudicotyledons</taxon>
        <taxon>Gunneridae</taxon>
        <taxon>Pentapetalae</taxon>
        <taxon>rosids</taxon>
        <taxon>malvids</taxon>
        <taxon>Myrtales</taxon>
        <taxon>Lythraceae</taxon>
        <taxon>Punica</taxon>
    </lineage>
</organism>
<dbReference type="Proteomes" id="UP000233551">
    <property type="component" value="Unassembled WGS sequence"/>
</dbReference>
<reference evidence="2 3" key="1">
    <citation type="submission" date="2017-11" db="EMBL/GenBank/DDBJ databases">
        <title>De-novo sequencing of pomegranate (Punica granatum L.) genome.</title>
        <authorList>
            <person name="Akparov Z."/>
            <person name="Amiraslanov A."/>
            <person name="Hajiyeva S."/>
            <person name="Abbasov M."/>
            <person name="Kaur K."/>
            <person name="Hamwieh A."/>
            <person name="Solovyev V."/>
            <person name="Salamov A."/>
            <person name="Braich B."/>
            <person name="Kosarev P."/>
            <person name="Mahmoud A."/>
            <person name="Hajiyev E."/>
            <person name="Babayeva S."/>
            <person name="Izzatullayeva V."/>
            <person name="Mammadov A."/>
            <person name="Mammadov A."/>
            <person name="Sharifova S."/>
            <person name="Ojaghi J."/>
            <person name="Eynullazada K."/>
            <person name="Bayramov B."/>
            <person name="Abdulazimova A."/>
            <person name="Shahmuradov I."/>
        </authorList>
    </citation>
    <scope>NUCLEOTIDE SEQUENCE [LARGE SCALE GENOMIC DNA]</scope>
    <source>
        <strain evidence="3">cv. AG2017</strain>
        <tissue evidence="2">Leaf</tissue>
    </source>
</reference>
<gene>
    <name evidence="2" type="ORF">CRG98_016201</name>
</gene>
<keyword evidence="3" id="KW-1185">Reference proteome</keyword>
<feature type="compositionally biased region" description="Basic residues" evidence="1">
    <location>
        <begin position="104"/>
        <end position="113"/>
    </location>
</feature>